<gene>
    <name evidence="2" type="ORF">GCM10023151_20030</name>
</gene>
<sequence length="382" mass="42584">MRKTIILLISAFLLASCAPQYAKKESYFGGYSGDSAIIVDTSERQSISKAFMYAVEEVNGQEVENTITATRGATYGQGSNLITRGFQREVPANEVTLKLVARVVYAAPVQAMFGDDFSIEKTITFSPKPKQNYLVKGFLSEEYTALWLEDSMGNKQTELYEEYEAGVDVEQYRKQLAPSQKAAISSTDSDEELSKQEKFLNLSEGESASLIKGKLGEPDSVKETAYSFWSRRKPYTTYFYGSLGELQLIKGAGGSLYLYRVIPSLDKGSFSPAEVEKLLSVKNGRTIRDIAEKLYNQVDELSQESLDLVADKVWEERNTEKSYMADGAAWLCKVLAKSQNSRYKSFLKEVSVTAATSKLKGHAENSFELLVEDNSQQYTPPS</sequence>
<keyword evidence="1" id="KW-0732">Signal</keyword>
<accession>A0ABP8INC1</accession>
<dbReference type="EMBL" id="BAABFV010000002">
    <property type="protein sequence ID" value="GAA4364166.1"/>
    <property type="molecule type" value="Genomic_DNA"/>
</dbReference>
<keyword evidence="3" id="KW-1185">Reference proteome</keyword>
<organism evidence="2 3">
    <name type="scientific">Kangiella marina</name>
    <dbReference type="NCBI Taxonomy" id="1079178"/>
    <lineage>
        <taxon>Bacteria</taxon>
        <taxon>Pseudomonadati</taxon>
        <taxon>Pseudomonadota</taxon>
        <taxon>Gammaproteobacteria</taxon>
        <taxon>Kangiellales</taxon>
        <taxon>Kangiellaceae</taxon>
        <taxon>Kangiella</taxon>
    </lineage>
</organism>
<feature type="signal peptide" evidence="1">
    <location>
        <begin position="1"/>
        <end position="22"/>
    </location>
</feature>
<proteinExistence type="predicted"/>
<evidence type="ECO:0000256" key="1">
    <source>
        <dbReference type="SAM" id="SignalP"/>
    </source>
</evidence>
<dbReference type="Proteomes" id="UP001501011">
    <property type="component" value="Unassembled WGS sequence"/>
</dbReference>
<evidence type="ECO:0000313" key="2">
    <source>
        <dbReference type="EMBL" id="GAA4364166.1"/>
    </source>
</evidence>
<reference evidence="3" key="1">
    <citation type="journal article" date="2019" name="Int. J. Syst. Evol. Microbiol.">
        <title>The Global Catalogue of Microorganisms (GCM) 10K type strain sequencing project: providing services to taxonomists for standard genome sequencing and annotation.</title>
        <authorList>
            <consortium name="The Broad Institute Genomics Platform"/>
            <consortium name="The Broad Institute Genome Sequencing Center for Infectious Disease"/>
            <person name="Wu L."/>
            <person name="Ma J."/>
        </authorList>
    </citation>
    <scope>NUCLEOTIDE SEQUENCE [LARGE SCALE GENOMIC DNA]</scope>
    <source>
        <strain evidence="3">JCM 17728</strain>
    </source>
</reference>
<dbReference type="PROSITE" id="PS51257">
    <property type="entry name" value="PROKAR_LIPOPROTEIN"/>
    <property type="match status" value="1"/>
</dbReference>
<protein>
    <recommendedName>
        <fullName evidence="4">Lipoprotein</fullName>
    </recommendedName>
</protein>
<dbReference type="RefSeq" id="WP_345293084.1">
    <property type="nucleotide sequence ID" value="NZ_BAABFV010000002.1"/>
</dbReference>
<feature type="chain" id="PRO_5045077742" description="Lipoprotein" evidence="1">
    <location>
        <begin position="23"/>
        <end position="382"/>
    </location>
</feature>
<comment type="caution">
    <text evidence="2">The sequence shown here is derived from an EMBL/GenBank/DDBJ whole genome shotgun (WGS) entry which is preliminary data.</text>
</comment>
<name>A0ABP8INC1_9GAMM</name>
<evidence type="ECO:0008006" key="4">
    <source>
        <dbReference type="Google" id="ProtNLM"/>
    </source>
</evidence>
<evidence type="ECO:0000313" key="3">
    <source>
        <dbReference type="Proteomes" id="UP001501011"/>
    </source>
</evidence>